<proteinExistence type="inferred from homology"/>
<dbReference type="InterPro" id="IPR042242">
    <property type="entry name" value="RecO_C"/>
</dbReference>
<dbReference type="OrthoDB" id="9804792at2"/>
<dbReference type="AlphaFoldDB" id="A0A4R6UXP2"/>
<dbReference type="SUPFAM" id="SSF57863">
    <property type="entry name" value="ArfGap/RecO-like zinc finger"/>
    <property type="match status" value="1"/>
</dbReference>
<dbReference type="InterPro" id="IPR012340">
    <property type="entry name" value="NA-bd_OB-fold"/>
</dbReference>
<keyword evidence="5 8" id="KW-0233">DNA recombination</keyword>
<dbReference type="HAMAP" id="MF_00201">
    <property type="entry name" value="RecO"/>
    <property type="match status" value="1"/>
</dbReference>
<dbReference type="InterPro" id="IPR022572">
    <property type="entry name" value="DNA_rep/recomb_RecO_N"/>
</dbReference>
<feature type="domain" description="DNA replication/recombination mediator RecO N-terminal" evidence="9">
    <location>
        <begin position="1"/>
        <end position="75"/>
    </location>
</feature>
<evidence type="ECO:0000256" key="5">
    <source>
        <dbReference type="ARBA" id="ARBA00023172"/>
    </source>
</evidence>
<comment type="caution">
    <text evidence="10">The sequence shown here is derived from an EMBL/GenBank/DDBJ whole genome shotgun (WGS) entry which is preliminary data.</text>
</comment>
<dbReference type="SUPFAM" id="SSF50249">
    <property type="entry name" value="Nucleic acid-binding proteins"/>
    <property type="match status" value="1"/>
</dbReference>
<evidence type="ECO:0000256" key="1">
    <source>
        <dbReference type="ARBA" id="ARBA00003065"/>
    </source>
</evidence>
<dbReference type="RefSeq" id="WP_133586924.1">
    <property type="nucleotide sequence ID" value="NZ_CP037953.1"/>
</dbReference>
<dbReference type="InterPro" id="IPR003717">
    <property type="entry name" value="RecO"/>
</dbReference>
<dbReference type="InterPro" id="IPR037278">
    <property type="entry name" value="ARFGAP/RecO"/>
</dbReference>
<dbReference type="GO" id="GO:0006302">
    <property type="term" value="P:double-strand break repair"/>
    <property type="evidence" value="ECO:0007669"/>
    <property type="project" value="TreeGrafter"/>
</dbReference>
<evidence type="ECO:0000259" key="9">
    <source>
        <dbReference type="Pfam" id="PF11967"/>
    </source>
</evidence>
<keyword evidence="4 8" id="KW-0227">DNA damage</keyword>
<comment type="similarity">
    <text evidence="2 8">Belongs to the RecO family.</text>
</comment>
<evidence type="ECO:0000256" key="4">
    <source>
        <dbReference type="ARBA" id="ARBA00022763"/>
    </source>
</evidence>
<keyword evidence="6 8" id="KW-0234">DNA repair</keyword>
<dbReference type="Gene3D" id="1.20.1440.120">
    <property type="entry name" value="Recombination protein O, C-terminal domain"/>
    <property type="match status" value="1"/>
</dbReference>
<dbReference type="GO" id="GO:0006310">
    <property type="term" value="P:DNA recombination"/>
    <property type="evidence" value="ECO:0007669"/>
    <property type="project" value="UniProtKB-UniRule"/>
</dbReference>
<evidence type="ECO:0000256" key="3">
    <source>
        <dbReference type="ARBA" id="ARBA00021310"/>
    </source>
</evidence>
<protein>
    <recommendedName>
        <fullName evidence="3 8">DNA repair protein RecO</fullName>
    </recommendedName>
    <alternativeName>
        <fullName evidence="7 8">Recombination protein O</fullName>
    </alternativeName>
</protein>
<evidence type="ECO:0000256" key="7">
    <source>
        <dbReference type="ARBA" id="ARBA00033409"/>
    </source>
</evidence>
<organism evidence="10 11">
    <name type="scientific">Permianibacter aggregans</name>
    <dbReference type="NCBI Taxonomy" id="1510150"/>
    <lineage>
        <taxon>Bacteria</taxon>
        <taxon>Pseudomonadati</taxon>
        <taxon>Pseudomonadota</taxon>
        <taxon>Gammaproteobacteria</taxon>
        <taxon>Pseudomonadales</taxon>
        <taxon>Pseudomonadaceae</taxon>
        <taxon>Permianibacter</taxon>
    </lineage>
</organism>
<evidence type="ECO:0000256" key="2">
    <source>
        <dbReference type="ARBA" id="ARBA00007452"/>
    </source>
</evidence>
<comment type="function">
    <text evidence="1 8">Involved in DNA repair and RecF pathway recombination.</text>
</comment>
<dbReference type="Pfam" id="PF11967">
    <property type="entry name" value="RecO_N"/>
    <property type="match status" value="1"/>
</dbReference>
<reference evidence="10 11" key="1">
    <citation type="submission" date="2019-03" db="EMBL/GenBank/DDBJ databases">
        <title>Genomic Encyclopedia of Type Strains, Phase IV (KMG-IV): sequencing the most valuable type-strain genomes for metagenomic binning, comparative biology and taxonomic classification.</title>
        <authorList>
            <person name="Goeker M."/>
        </authorList>
    </citation>
    <scope>NUCLEOTIDE SEQUENCE [LARGE SCALE GENOMIC DNA]</scope>
    <source>
        <strain evidence="10 11">DSM 103792</strain>
    </source>
</reference>
<dbReference type="NCBIfam" id="TIGR00613">
    <property type="entry name" value="reco"/>
    <property type="match status" value="1"/>
</dbReference>
<evidence type="ECO:0000256" key="6">
    <source>
        <dbReference type="ARBA" id="ARBA00023204"/>
    </source>
</evidence>
<dbReference type="Pfam" id="PF02565">
    <property type="entry name" value="RecO_C"/>
    <property type="match status" value="1"/>
</dbReference>
<gene>
    <name evidence="8" type="primary">recO</name>
    <name evidence="10" type="ORF">EV696_10135</name>
</gene>
<sequence>MNVTLNAFVLHSRPWKESSLLLDVFSAELGNLRVAARGVKGKKRSPLAGLLQPFQLLSLSVNRSHDYYYLQQADLQIPAPSLSGNASLCAMYCNELLQRLLPEHDAHLSVFEAYQQTLERLANDASPDPALRQFEWHLLNDLGYAIDCLSTRDGAPVMAEQHYRVHEDGVTLAASRDNTCFSGQALLAIANEQWQQAALEIKQIFRQLLANHLGDKPLQSRELWLAKIRLQTMIDHNDEFSEREQGEAER</sequence>
<dbReference type="Gene3D" id="2.40.50.140">
    <property type="entry name" value="Nucleic acid-binding proteins"/>
    <property type="match status" value="1"/>
</dbReference>
<dbReference type="GO" id="GO:0043590">
    <property type="term" value="C:bacterial nucleoid"/>
    <property type="evidence" value="ECO:0007669"/>
    <property type="project" value="TreeGrafter"/>
</dbReference>
<dbReference type="PANTHER" id="PTHR33991:SF1">
    <property type="entry name" value="DNA REPAIR PROTEIN RECO"/>
    <property type="match status" value="1"/>
</dbReference>
<name>A0A4R6UXP2_9GAMM</name>
<evidence type="ECO:0000313" key="10">
    <source>
        <dbReference type="EMBL" id="TDQ51066.1"/>
    </source>
</evidence>
<dbReference type="PANTHER" id="PTHR33991">
    <property type="entry name" value="DNA REPAIR PROTEIN RECO"/>
    <property type="match status" value="1"/>
</dbReference>
<dbReference type="Proteomes" id="UP000295375">
    <property type="component" value="Unassembled WGS sequence"/>
</dbReference>
<evidence type="ECO:0000313" key="11">
    <source>
        <dbReference type="Proteomes" id="UP000295375"/>
    </source>
</evidence>
<evidence type="ECO:0000256" key="8">
    <source>
        <dbReference type="HAMAP-Rule" id="MF_00201"/>
    </source>
</evidence>
<dbReference type="EMBL" id="SNYM01000001">
    <property type="protein sequence ID" value="TDQ51066.1"/>
    <property type="molecule type" value="Genomic_DNA"/>
</dbReference>
<accession>A0A4R6UXP2</accession>
<keyword evidence="11" id="KW-1185">Reference proteome</keyword>